<evidence type="ECO:0000313" key="2">
    <source>
        <dbReference type="EMBL" id="KAG3213372.1"/>
    </source>
</evidence>
<proteinExistence type="predicted"/>
<comment type="caution">
    <text evidence="2">The sequence shown here is derived from an EMBL/GenBank/DDBJ whole genome shotgun (WGS) entry which is preliminary data.</text>
</comment>
<gene>
    <name evidence="1" type="ORF">PC117_g18282</name>
    <name evidence="2" type="ORF">PC129_g15701</name>
</gene>
<evidence type="ECO:0000313" key="3">
    <source>
        <dbReference type="Proteomes" id="UP000760860"/>
    </source>
</evidence>
<dbReference type="EMBL" id="RCMV01000740">
    <property type="protein sequence ID" value="KAG3213372.1"/>
    <property type="molecule type" value="Genomic_DNA"/>
</dbReference>
<dbReference type="Proteomes" id="UP000736787">
    <property type="component" value="Unassembled WGS sequence"/>
</dbReference>
<accession>A0A8T1HQ96</accession>
<sequence>MTTLLGAMERWYSTGGRRQLTVPTWEERDLFSASTWYIESVTGFCPKILYLDGF</sequence>
<organism evidence="2 3">
    <name type="scientific">Phytophthora cactorum</name>
    <dbReference type="NCBI Taxonomy" id="29920"/>
    <lineage>
        <taxon>Eukaryota</taxon>
        <taxon>Sar</taxon>
        <taxon>Stramenopiles</taxon>
        <taxon>Oomycota</taxon>
        <taxon>Peronosporomycetes</taxon>
        <taxon>Peronosporales</taxon>
        <taxon>Peronosporaceae</taxon>
        <taxon>Phytophthora</taxon>
    </lineage>
</organism>
<dbReference type="Proteomes" id="UP000760860">
    <property type="component" value="Unassembled WGS sequence"/>
</dbReference>
<reference evidence="2" key="1">
    <citation type="submission" date="2018-05" db="EMBL/GenBank/DDBJ databases">
        <title>Effector identification in a new, highly contiguous assembly of the strawberry crown rot pathogen Phytophthora cactorum.</title>
        <authorList>
            <person name="Armitage A.D."/>
            <person name="Nellist C.F."/>
            <person name="Bates H."/>
            <person name="Vickerstaff R.J."/>
            <person name="Harrison R.J."/>
        </authorList>
    </citation>
    <scope>NUCLEOTIDE SEQUENCE</scope>
    <source>
        <strain evidence="1">4040</strain>
        <strain evidence="2">P421</strain>
    </source>
</reference>
<protein>
    <submittedName>
        <fullName evidence="2">Uncharacterized protein</fullName>
    </submittedName>
</protein>
<dbReference type="AlphaFoldDB" id="A0A8T1HQ96"/>
<dbReference type="EMBL" id="RCMK01000728">
    <property type="protein sequence ID" value="KAG2914535.1"/>
    <property type="molecule type" value="Genomic_DNA"/>
</dbReference>
<evidence type="ECO:0000313" key="1">
    <source>
        <dbReference type="EMBL" id="KAG2914535.1"/>
    </source>
</evidence>
<name>A0A8T1HQ96_9STRA</name>